<name>A0A410W889_9CORY</name>
<dbReference type="EMBL" id="CP035299">
    <property type="protein sequence ID" value="QAU52173.1"/>
    <property type="molecule type" value="Genomic_DNA"/>
</dbReference>
<evidence type="ECO:0000256" key="1">
    <source>
        <dbReference type="ARBA" id="ARBA00004651"/>
    </source>
</evidence>
<dbReference type="InterPro" id="IPR000731">
    <property type="entry name" value="SSD"/>
</dbReference>
<feature type="transmembrane region" description="Helical" evidence="7">
    <location>
        <begin position="227"/>
        <end position="246"/>
    </location>
</feature>
<feature type="transmembrane region" description="Helical" evidence="7">
    <location>
        <begin position="550"/>
        <end position="569"/>
    </location>
</feature>
<keyword evidence="4 7" id="KW-0812">Transmembrane</keyword>
<evidence type="ECO:0000256" key="2">
    <source>
        <dbReference type="ARBA" id="ARBA00010157"/>
    </source>
</evidence>
<dbReference type="PANTHER" id="PTHR33406:SF6">
    <property type="entry name" value="MEMBRANE PROTEIN YDGH-RELATED"/>
    <property type="match status" value="1"/>
</dbReference>
<feature type="transmembrane region" description="Helical" evidence="7">
    <location>
        <begin position="299"/>
        <end position="323"/>
    </location>
</feature>
<proteinExistence type="inferred from homology"/>
<feature type="transmembrane region" description="Helical" evidence="7">
    <location>
        <begin position="514"/>
        <end position="535"/>
    </location>
</feature>
<dbReference type="Pfam" id="PF03176">
    <property type="entry name" value="MMPL"/>
    <property type="match status" value="2"/>
</dbReference>
<dbReference type="KEGG" id="cpeg:CPELA_04470"/>
<dbReference type="Proteomes" id="UP000288929">
    <property type="component" value="Chromosome"/>
</dbReference>
<feature type="transmembrane region" description="Helical" evidence="7">
    <location>
        <begin position="590"/>
        <end position="619"/>
    </location>
</feature>
<protein>
    <submittedName>
        <fullName evidence="9">Membrane protein YdfJ</fullName>
    </submittedName>
</protein>
<gene>
    <name evidence="9" type="primary">ydfJ2</name>
    <name evidence="9" type="ORF">CPELA_04470</name>
</gene>
<sequence>MVNMSTKSTAEQPGDAAARTKRSRWLALVLLLLGIALMAIGAKDVPSNTNGNLPEGSDSLAVARTVEQLEDDAGDTATIAVLEQPGGINITEAQSLAASIGAKAVPSKDGEAALIFSNIEGGTSAQVAEQVNSLREDLKAEAPEGMQVQVTGPAAIQADLANVFDGANFLLLGVTALIVALLLIITYRSPILWLIPLAVIGVADRVAATVFTWVLSALGMSWDESTAGILSVLVFGAGTNYALLLISRYRDELRVYSSRYEAMARAWLPTAKACAASASTVALGVLCLLLSAAPNTRGLGVASTIGVLIALTFALFVLPGALVTFGRWVFWPKAPTVGTEAQHGIWDRIGNFVAGRKIAVIIGSLVLLAIACAGSLNMKIGLSQADQFIDTPESIAATDTLEAHFPDQAATPATVLVEDRSQVQQVETALKDAGASVQPGQEIGTDTVLNASGLDTPALRDALEPYAAKVGGSEAELYDQAQYAASDRRVIFPAVLAVVLLALIVLLRSLVAPLVMVATVLLTNIAAMGLGWWAFQHILGFNSLADLTPLYAFVFLVALGVDYNIFLVTRAKEEAAANPDGDMSAHVRKALSTTGGVITSAGILLAAVFAALGVLPLVALAQIGVVIFLGVLLDTLVVRTILLPAVMMVFGQKFWWPSKPTARGNTKH</sequence>
<dbReference type="Gene3D" id="1.20.1640.10">
    <property type="entry name" value="Multidrug efflux transporter AcrB transmembrane domain"/>
    <property type="match status" value="2"/>
</dbReference>
<feature type="domain" description="SSD" evidence="8">
    <location>
        <begin position="537"/>
        <end position="648"/>
    </location>
</feature>
<comment type="similarity">
    <text evidence="2">Belongs to the resistance-nodulation-cell division (RND) (TC 2.A.6) family. MmpL subfamily.</text>
</comment>
<keyword evidence="10" id="KW-1185">Reference proteome</keyword>
<comment type="subcellular location">
    <subcellularLocation>
        <location evidence="1">Cell membrane</location>
        <topology evidence="1">Multi-pass membrane protein</topology>
    </subcellularLocation>
</comment>
<evidence type="ECO:0000313" key="9">
    <source>
        <dbReference type="EMBL" id="QAU52173.1"/>
    </source>
</evidence>
<evidence type="ECO:0000313" key="10">
    <source>
        <dbReference type="Proteomes" id="UP000288929"/>
    </source>
</evidence>
<evidence type="ECO:0000256" key="7">
    <source>
        <dbReference type="SAM" id="Phobius"/>
    </source>
</evidence>
<dbReference type="InterPro" id="IPR050545">
    <property type="entry name" value="Mycobact_MmpL"/>
</dbReference>
<keyword evidence="3" id="KW-1003">Cell membrane</keyword>
<dbReference type="InterPro" id="IPR004869">
    <property type="entry name" value="MMPL_dom"/>
</dbReference>
<dbReference type="PROSITE" id="PS50156">
    <property type="entry name" value="SSD"/>
    <property type="match status" value="1"/>
</dbReference>
<dbReference type="AlphaFoldDB" id="A0A410W889"/>
<keyword evidence="5 7" id="KW-1133">Transmembrane helix</keyword>
<feature type="transmembrane region" description="Helical" evidence="7">
    <location>
        <begin position="358"/>
        <end position="376"/>
    </location>
</feature>
<evidence type="ECO:0000256" key="3">
    <source>
        <dbReference type="ARBA" id="ARBA00022475"/>
    </source>
</evidence>
<feature type="transmembrane region" description="Helical" evidence="7">
    <location>
        <begin position="490"/>
        <end position="507"/>
    </location>
</feature>
<organism evidence="9 10">
    <name type="scientific">Corynebacterium pelargi</name>
    <dbReference type="NCBI Taxonomy" id="1471400"/>
    <lineage>
        <taxon>Bacteria</taxon>
        <taxon>Bacillati</taxon>
        <taxon>Actinomycetota</taxon>
        <taxon>Actinomycetes</taxon>
        <taxon>Mycobacteriales</taxon>
        <taxon>Corynebacteriaceae</taxon>
        <taxon>Corynebacterium</taxon>
    </lineage>
</organism>
<reference evidence="9 10" key="1">
    <citation type="submission" date="2019-01" db="EMBL/GenBank/DDBJ databases">
        <authorList>
            <person name="Ruckert C."/>
            <person name="Busche T."/>
            <person name="Kalinowski J."/>
        </authorList>
    </citation>
    <scope>NUCLEOTIDE SEQUENCE [LARGE SCALE GENOMIC DNA]</scope>
    <source>
        <strain evidence="9 10">136/3</strain>
    </source>
</reference>
<evidence type="ECO:0000256" key="5">
    <source>
        <dbReference type="ARBA" id="ARBA00022989"/>
    </source>
</evidence>
<dbReference type="SUPFAM" id="SSF82866">
    <property type="entry name" value="Multidrug efflux transporter AcrB transmembrane domain"/>
    <property type="match status" value="2"/>
</dbReference>
<evidence type="ECO:0000259" key="8">
    <source>
        <dbReference type="PROSITE" id="PS50156"/>
    </source>
</evidence>
<feature type="transmembrane region" description="Helical" evidence="7">
    <location>
        <begin position="267"/>
        <end position="293"/>
    </location>
</feature>
<feature type="transmembrane region" description="Helical" evidence="7">
    <location>
        <begin position="625"/>
        <end position="650"/>
    </location>
</feature>
<dbReference type="GO" id="GO:0005886">
    <property type="term" value="C:plasma membrane"/>
    <property type="evidence" value="ECO:0007669"/>
    <property type="project" value="UniProtKB-SubCell"/>
</dbReference>
<feature type="transmembrane region" description="Helical" evidence="7">
    <location>
        <begin position="166"/>
        <end position="185"/>
    </location>
</feature>
<dbReference type="PANTHER" id="PTHR33406">
    <property type="entry name" value="MEMBRANE PROTEIN MJ1562-RELATED"/>
    <property type="match status" value="1"/>
</dbReference>
<accession>A0A410W889</accession>
<keyword evidence="6 7" id="KW-0472">Membrane</keyword>
<evidence type="ECO:0000256" key="6">
    <source>
        <dbReference type="ARBA" id="ARBA00023136"/>
    </source>
</evidence>
<evidence type="ECO:0000256" key="4">
    <source>
        <dbReference type="ARBA" id="ARBA00022692"/>
    </source>
</evidence>
<feature type="transmembrane region" description="Helical" evidence="7">
    <location>
        <begin position="192"/>
        <end position="215"/>
    </location>
</feature>